<comment type="caution">
    <text evidence="2">The sequence shown here is derived from an EMBL/GenBank/DDBJ whole genome shotgun (WGS) entry which is preliminary data.</text>
</comment>
<feature type="compositionally biased region" description="Basic and acidic residues" evidence="1">
    <location>
        <begin position="121"/>
        <end position="130"/>
    </location>
</feature>
<gene>
    <name evidence="2" type="ORF">CYMTET_39043</name>
</gene>
<reference evidence="2 3" key="1">
    <citation type="journal article" date="2015" name="Genome Biol. Evol.">
        <title>Comparative Genomics of a Bacterivorous Green Alga Reveals Evolutionary Causalities and Consequences of Phago-Mixotrophic Mode of Nutrition.</title>
        <authorList>
            <person name="Burns J.A."/>
            <person name="Paasch A."/>
            <person name="Narechania A."/>
            <person name="Kim E."/>
        </authorList>
    </citation>
    <scope>NUCLEOTIDE SEQUENCE [LARGE SCALE GENOMIC DNA]</scope>
    <source>
        <strain evidence="2 3">PLY_AMNH</strain>
    </source>
</reference>
<protein>
    <submittedName>
        <fullName evidence="2">Uncharacterized protein</fullName>
    </submittedName>
</protein>
<feature type="region of interest" description="Disordered" evidence="1">
    <location>
        <begin position="121"/>
        <end position="150"/>
    </location>
</feature>
<name>A0AAE0CCB6_9CHLO</name>
<organism evidence="2 3">
    <name type="scientific">Cymbomonas tetramitiformis</name>
    <dbReference type="NCBI Taxonomy" id="36881"/>
    <lineage>
        <taxon>Eukaryota</taxon>
        <taxon>Viridiplantae</taxon>
        <taxon>Chlorophyta</taxon>
        <taxon>Pyramimonadophyceae</taxon>
        <taxon>Pyramimonadales</taxon>
        <taxon>Pyramimonadaceae</taxon>
        <taxon>Cymbomonas</taxon>
    </lineage>
</organism>
<dbReference type="AlphaFoldDB" id="A0AAE0CCB6"/>
<evidence type="ECO:0000313" key="3">
    <source>
        <dbReference type="Proteomes" id="UP001190700"/>
    </source>
</evidence>
<dbReference type="Proteomes" id="UP001190700">
    <property type="component" value="Unassembled WGS sequence"/>
</dbReference>
<evidence type="ECO:0000256" key="1">
    <source>
        <dbReference type="SAM" id="MobiDB-lite"/>
    </source>
</evidence>
<feature type="region of interest" description="Disordered" evidence="1">
    <location>
        <begin position="550"/>
        <end position="581"/>
    </location>
</feature>
<feature type="region of interest" description="Disordered" evidence="1">
    <location>
        <begin position="49"/>
        <end position="79"/>
    </location>
</feature>
<evidence type="ECO:0000313" key="2">
    <source>
        <dbReference type="EMBL" id="KAK3251624.1"/>
    </source>
</evidence>
<keyword evidence="3" id="KW-1185">Reference proteome</keyword>
<accession>A0AAE0CCB6</accession>
<dbReference type="EMBL" id="LGRX02025929">
    <property type="protein sequence ID" value="KAK3251624.1"/>
    <property type="molecule type" value="Genomic_DNA"/>
</dbReference>
<sequence>MSVIDEHSNRGTFASVAVSTRKWRRALHSSHRSLSTAVLLLLLFASPPPPPSRASLTRSHTCTSSPSKLTGGPTEPYHKAHEPIEFLPRWRIARQERNNLSAHQKIREESNPQVRRKIKAEMHDKNRGASDGHSGGDALPGERDWFGGRVDSGGATEVEGVWGGGLEAGVVEVRREVAAANASGAGEPSKALGGDREGLGEAAWAWLQGLSVGGCAVSDVPSLMAPKEGLGVIFLGGAVGLGPSKVGLFSECVMVALQRMRVDPDVEVYKLFFLSPRLVLQPVQRGKKKGVAKISKDRCTRFRRGRAAGKGRAKRLESAKLASATEETLEQLYFVGTGRRRDVVRDRCQELQEQALELDEKAFTDVTCDMPWASGQGTSQWPWKHLWAVHVPGGLYGSGLRKPSGVDFVSGGKMMRMASGEEDAPVGKPDFTCSIINSWLSSYPEAQGKLRDVIAEVIRTKEVGAIREDPSTAMEIAACPLDCFKRHVYAMHYVYNFVKRKEHEDLPDLEDKVDVFAGLLLECHPELYPASKLQEGEAPHFQSVINRTFAEEEQPTQEERTPAAVSDGAPPKMTQPGSTQKNAISAVWVGASETPLCLGLRESRDVEV</sequence>
<proteinExistence type="predicted"/>